<dbReference type="Pfam" id="PF01047">
    <property type="entry name" value="MarR"/>
    <property type="match status" value="1"/>
</dbReference>
<dbReference type="PRINTS" id="PR00598">
    <property type="entry name" value="HTHMARR"/>
</dbReference>
<dbReference type="PANTHER" id="PTHR42756">
    <property type="entry name" value="TRANSCRIPTIONAL REGULATOR, MARR"/>
    <property type="match status" value="1"/>
</dbReference>
<proteinExistence type="predicted"/>
<dbReference type="InterPro" id="IPR023187">
    <property type="entry name" value="Tscrpt_reg_MarR-type_CS"/>
</dbReference>
<dbReference type="SUPFAM" id="SSF46785">
    <property type="entry name" value="Winged helix' DNA-binding domain"/>
    <property type="match status" value="1"/>
</dbReference>
<name>A0ABP6T281_9ACTN</name>
<keyword evidence="2" id="KW-0238">DNA-binding</keyword>
<dbReference type="SMART" id="SM00347">
    <property type="entry name" value="HTH_MARR"/>
    <property type="match status" value="1"/>
</dbReference>
<organism evidence="5 6">
    <name type="scientific">Cryptosporangium minutisporangium</name>
    <dbReference type="NCBI Taxonomy" id="113569"/>
    <lineage>
        <taxon>Bacteria</taxon>
        <taxon>Bacillati</taxon>
        <taxon>Actinomycetota</taxon>
        <taxon>Actinomycetes</taxon>
        <taxon>Cryptosporangiales</taxon>
        <taxon>Cryptosporangiaceae</taxon>
        <taxon>Cryptosporangium</taxon>
    </lineage>
</organism>
<dbReference type="InterPro" id="IPR036390">
    <property type="entry name" value="WH_DNA-bd_sf"/>
</dbReference>
<dbReference type="EMBL" id="BAAAYN010000031">
    <property type="protein sequence ID" value="GAA3391322.1"/>
    <property type="molecule type" value="Genomic_DNA"/>
</dbReference>
<evidence type="ECO:0000313" key="6">
    <source>
        <dbReference type="Proteomes" id="UP001501676"/>
    </source>
</evidence>
<gene>
    <name evidence="5" type="ORF">GCM10020369_48830</name>
</gene>
<evidence type="ECO:0000259" key="4">
    <source>
        <dbReference type="PROSITE" id="PS50995"/>
    </source>
</evidence>
<comment type="caution">
    <text evidence="5">The sequence shown here is derived from an EMBL/GenBank/DDBJ whole genome shotgun (WGS) entry which is preliminary data.</text>
</comment>
<keyword evidence="3" id="KW-0804">Transcription</keyword>
<reference evidence="6" key="1">
    <citation type="journal article" date="2019" name="Int. J. Syst. Evol. Microbiol.">
        <title>The Global Catalogue of Microorganisms (GCM) 10K type strain sequencing project: providing services to taxonomists for standard genome sequencing and annotation.</title>
        <authorList>
            <consortium name="The Broad Institute Genomics Platform"/>
            <consortium name="The Broad Institute Genome Sequencing Center for Infectious Disease"/>
            <person name="Wu L."/>
            <person name="Ma J."/>
        </authorList>
    </citation>
    <scope>NUCLEOTIDE SEQUENCE [LARGE SCALE GENOMIC DNA]</scope>
    <source>
        <strain evidence="6">JCM 9458</strain>
    </source>
</reference>
<feature type="domain" description="HTH marR-type" evidence="4">
    <location>
        <begin position="13"/>
        <end position="145"/>
    </location>
</feature>
<accession>A0ABP6T281</accession>
<dbReference type="PROSITE" id="PS01117">
    <property type="entry name" value="HTH_MARR_1"/>
    <property type="match status" value="1"/>
</dbReference>
<evidence type="ECO:0000256" key="2">
    <source>
        <dbReference type="ARBA" id="ARBA00023125"/>
    </source>
</evidence>
<evidence type="ECO:0000256" key="1">
    <source>
        <dbReference type="ARBA" id="ARBA00023015"/>
    </source>
</evidence>
<dbReference type="PANTHER" id="PTHR42756:SF1">
    <property type="entry name" value="TRANSCRIPTIONAL REPRESSOR OF EMRAB OPERON"/>
    <property type="match status" value="1"/>
</dbReference>
<dbReference type="Proteomes" id="UP001501676">
    <property type="component" value="Unassembled WGS sequence"/>
</dbReference>
<keyword evidence="6" id="KW-1185">Reference proteome</keyword>
<dbReference type="Gene3D" id="1.10.10.10">
    <property type="entry name" value="Winged helix-like DNA-binding domain superfamily/Winged helix DNA-binding domain"/>
    <property type="match status" value="1"/>
</dbReference>
<evidence type="ECO:0000256" key="3">
    <source>
        <dbReference type="ARBA" id="ARBA00023163"/>
    </source>
</evidence>
<dbReference type="InterPro" id="IPR036388">
    <property type="entry name" value="WH-like_DNA-bd_sf"/>
</dbReference>
<evidence type="ECO:0000313" key="5">
    <source>
        <dbReference type="EMBL" id="GAA3391322.1"/>
    </source>
</evidence>
<dbReference type="PROSITE" id="PS50995">
    <property type="entry name" value="HTH_MARR_2"/>
    <property type="match status" value="1"/>
</dbReference>
<dbReference type="InterPro" id="IPR000835">
    <property type="entry name" value="HTH_MarR-typ"/>
</dbReference>
<protein>
    <recommendedName>
        <fullName evidence="4">HTH marR-type domain-containing protein</fullName>
    </recommendedName>
</protein>
<sequence length="168" mass="18120">MKYIHYMAPPKPTVTALDLVLELTVLLNQDMTRSLARDHLTEPRAHLLWVLGQQGPSTQRSLAEALNVSARNITGLVDGLVATGFVTRAPHPDDRRATLVTVTEHGAAIVDAFQQGQHELADQLFGPMPAEELALFLTSLSGVLERLRALVADAEPTATASPDEGGRP</sequence>
<keyword evidence="1" id="KW-0805">Transcription regulation</keyword>